<dbReference type="GO" id="GO:0003677">
    <property type="term" value="F:DNA binding"/>
    <property type="evidence" value="ECO:0007669"/>
    <property type="project" value="InterPro"/>
</dbReference>
<proteinExistence type="predicted"/>
<keyword evidence="3" id="KW-1185">Reference proteome</keyword>
<dbReference type="PANTHER" id="PTHR30595">
    <property type="entry name" value="GLPR-RELATED TRANSCRIPTIONAL REPRESSOR"/>
    <property type="match status" value="1"/>
</dbReference>
<dbReference type="Gene3D" id="3.30.950.30">
    <property type="entry name" value="Schlafen, AAA domain"/>
    <property type="match status" value="1"/>
</dbReference>
<dbReference type="EMBL" id="VNJK01000001">
    <property type="protein sequence ID" value="TVX91832.1"/>
    <property type="molecule type" value="Genomic_DNA"/>
</dbReference>
<dbReference type="SUPFAM" id="SSF47413">
    <property type="entry name" value="lambda repressor-like DNA-binding domains"/>
    <property type="match status" value="1"/>
</dbReference>
<dbReference type="AlphaFoldDB" id="A0A559IW13"/>
<accession>A0A559IW13</accession>
<reference evidence="2 3" key="1">
    <citation type="submission" date="2019-07" db="EMBL/GenBank/DDBJ databases">
        <authorList>
            <person name="Kim J."/>
        </authorList>
    </citation>
    <scope>NUCLEOTIDE SEQUENCE [LARGE SCALE GENOMIC DNA]</scope>
    <source>
        <strain evidence="2 3">N4</strain>
    </source>
</reference>
<dbReference type="InterPro" id="IPR007421">
    <property type="entry name" value="Schlafen_AlbA_2_dom"/>
</dbReference>
<dbReference type="Proteomes" id="UP000318102">
    <property type="component" value="Unassembled WGS sequence"/>
</dbReference>
<dbReference type="InterPro" id="IPR038461">
    <property type="entry name" value="Schlafen_AlbA_2_dom_sf"/>
</dbReference>
<dbReference type="GO" id="GO:0005524">
    <property type="term" value="F:ATP binding"/>
    <property type="evidence" value="ECO:0007669"/>
    <property type="project" value="UniProtKB-KW"/>
</dbReference>
<evidence type="ECO:0000313" key="2">
    <source>
        <dbReference type="EMBL" id="TVX91832.1"/>
    </source>
</evidence>
<dbReference type="OrthoDB" id="517998at2"/>
<gene>
    <name evidence="2" type="ORF">FPZ44_01405</name>
</gene>
<dbReference type="PANTHER" id="PTHR30595:SF6">
    <property type="entry name" value="SCHLAFEN ALBA-2 DOMAIN-CONTAINING PROTEIN"/>
    <property type="match status" value="1"/>
</dbReference>
<protein>
    <submittedName>
        <fullName evidence="2">ATP-binding protein</fullName>
    </submittedName>
</protein>
<keyword evidence="2" id="KW-0067">ATP-binding</keyword>
<sequence>MRSIYMYNSLEKFYELVEKGTENNRWDYKRDIQLNPNNSFANLLKDILAFANSGGGWLVLGVEDNSEILGVEKQVDPTSLGQKIQDIIGEQIMFDLNYYDIYIESVKTVGLLYVYNSEKLLVSPVNLNNDKGRPIVNENTIYYRRNASSIKANIDDLNSLIYKVSQLGKYEFKKEDIDLIKSKKSEYAFFKNENAFFRGEFKFSAATFADKLNTIFTFYQSEYTKYEMGILLGFEVNAIDDYFEGKRFPKLEHLLRAVEMFDLPHDYFFSNYNFDEKTVYTGTFNYICNIREN</sequence>
<name>A0A559IW13_9BACL</name>
<organism evidence="2 3">
    <name type="scientific">Paenibacillus agilis</name>
    <dbReference type="NCBI Taxonomy" id="3020863"/>
    <lineage>
        <taxon>Bacteria</taxon>
        <taxon>Bacillati</taxon>
        <taxon>Bacillota</taxon>
        <taxon>Bacilli</taxon>
        <taxon>Bacillales</taxon>
        <taxon>Paenibacillaceae</taxon>
        <taxon>Paenibacillus</taxon>
    </lineage>
</organism>
<evidence type="ECO:0000259" key="1">
    <source>
        <dbReference type="Pfam" id="PF04326"/>
    </source>
</evidence>
<dbReference type="Pfam" id="PF04326">
    <property type="entry name" value="SLFN_AlbA_2"/>
    <property type="match status" value="1"/>
</dbReference>
<dbReference type="InterPro" id="IPR010982">
    <property type="entry name" value="Lambda_DNA-bd_dom_sf"/>
</dbReference>
<feature type="domain" description="Schlafen AlbA-2" evidence="1">
    <location>
        <begin position="22"/>
        <end position="152"/>
    </location>
</feature>
<evidence type="ECO:0000313" key="3">
    <source>
        <dbReference type="Proteomes" id="UP000318102"/>
    </source>
</evidence>
<comment type="caution">
    <text evidence="2">The sequence shown here is derived from an EMBL/GenBank/DDBJ whole genome shotgun (WGS) entry which is preliminary data.</text>
</comment>
<keyword evidence="2" id="KW-0547">Nucleotide-binding</keyword>